<feature type="non-terminal residue" evidence="3">
    <location>
        <position position="101"/>
    </location>
</feature>
<gene>
    <name evidence="3" type="primary">ORF8188</name>
</gene>
<dbReference type="EMBL" id="HACG01002702">
    <property type="protein sequence ID" value="CEK49567.1"/>
    <property type="molecule type" value="Transcribed_RNA"/>
</dbReference>
<keyword evidence="2" id="KW-0812">Transmembrane</keyword>
<evidence type="ECO:0000256" key="1">
    <source>
        <dbReference type="SAM" id="MobiDB-lite"/>
    </source>
</evidence>
<feature type="region of interest" description="Disordered" evidence="1">
    <location>
        <begin position="1"/>
        <end position="23"/>
    </location>
</feature>
<keyword evidence="2" id="KW-1133">Transmembrane helix</keyword>
<evidence type="ECO:0000256" key="2">
    <source>
        <dbReference type="SAM" id="Phobius"/>
    </source>
</evidence>
<proteinExistence type="predicted"/>
<dbReference type="AlphaFoldDB" id="A0A0B6XZT3"/>
<feature type="compositionally biased region" description="Polar residues" evidence="1">
    <location>
        <begin position="10"/>
        <end position="22"/>
    </location>
</feature>
<organism evidence="3">
    <name type="scientific">Arion vulgaris</name>
    <dbReference type="NCBI Taxonomy" id="1028688"/>
    <lineage>
        <taxon>Eukaryota</taxon>
        <taxon>Metazoa</taxon>
        <taxon>Spiralia</taxon>
        <taxon>Lophotrochozoa</taxon>
        <taxon>Mollusca</taxon>
        <taxon>Gastropoda</taxon>
        <taxon>Heterobranchia</taxon>
        <taxon>Euthyneura</taxon>
        <taxon>Panpulmonata</taxon>
        <taxon>Eupulmonata</taxon>
        <taxon>Stylommatophora</taxon>
        <taxon>Helicina</taxon>
        <taxon>Arionoidea</taxon>
        <taxon>Arionidae</taxon>
        <taxon>Arion</taxon>
    </lineage>
</organism>
<evidence type="ECO:0000313" key="3">
    <source>
        <dbReference type="EMBL" id="CEK49567.1"/>
    </source>
</evidence>
<protein>
    <submittedName>
        <fullName evidence="3">Uncharacterized protein</fullName>
    </submittedName>
</protein>
<reference evidence="3" key="1">
    <citation type="submission" date="2014-12" db="EMBL/GenBank/DDBJ databases">
        <title>Insight into the proteome of Arion vulgaris.</title>
        <authorList>
            <person name="Aradska J."/>
            <person name="Bulat T."/>
            <person name="Smidak R."/>
            <person name="Sarate P."/>
            <person name="Gangsoo J."/>
            <person name="Sialana F."/>
            <person name="Bilban M."/>
            <person name="Lubec G."/>
        </authorList>
    </citation>
    <scope>NUCLEOTIDE SEQUENCE</scope>
    <source>
        <tissue evidence="3">Skin</tissue>
    </source>
</reference>
<sequence>IDVCKKHSRNQLANSSDGNLGQINLPYNRGDTNMMDSEVDISKFDVSDIPAKDSNEPYHVSVIKVCTVVEASQNVWGYSTIAVIVISLVGLLGVAVIPIMQ</sequence>
<keyword evidence="2" id="KW-0472">Membrane</keyword>
<accession>A0A0B6XZT3</accession>
<feature type="transmembrane region" description="Helical" evidence="2">
    <location>
        <begin position="75"/>
        <end position="100"/>
    </location>
</feature>
<feature type="non-terminal residue" evidence="3">
    <location>
        <position position="1"/>
    </location>
</feature>
<name>A0A0B6XZT3_9EUPU</name>